<proteinExistence type="predicted"/>
<feature type="domain" description="Glutaredoxin" evidence="1">
    <location>
        <begin position="24"/>
        <end position="75"/>
    </location>
</feature>
<gene>
    <name evidence="2" type="ORF">DBV39_02090</name>
</gene>
<protein>
    <recommendedName>
        <fullName evidence="1">Glutaredoxin domain-containing protein</fullName>
    </recommendedName>
</protein>
<dbReference type="SUPFAM" id="SSF109854">
    <property type="entry name" value="DinB/YfiT-like putative metalloenzymes"/>
    <property type="match status" value="1"/>
</dbReference>
<dbReference type="Gene3D" id="3.40.30.10">
    <property type="entry name" value="Glutaredoxin"/>
    <property type="match status" value="1"/>
</dbReference>
<dbReference type="Gene3D" id="1.20.120.450">
    <property type="entry name" value="dinb family like domain"/>
    <property type="match status" value="1"/>
</dbReference>
<keyword evidence="3" id="KW-1185">Reference proteome</keyword>
<evidence type="ECO:0000313" key="3">
    <source>
        <dbReference type="Proteomes" id="UP000244571"/>
    </source>
</evidence>
<dbReference type="InterPro" id="IPR002109">
    <property type="entry name" value="Glutaredoxin"/>
</dbReference>
<dbReference type="InterPro" id="IPR034660">
    <property type="entry name" value="DinB/YfiT-like"/>
</dbReference>
<dbReference type="Proteomes" id="UP000244571">
    <property type="component" value="Chromosome"/>
</dbReference>
<name>A0A2R4XG99_9BURK</name>
<organism evidence="2 3">
    <name type="scientific">Orrella marina</name>
    <dbReference type="NCBI Taxonomy" id="2163011"/>
    <lineage>
        <taxon>Bacteria</taxon>
        <taxon>Pseudomonadati</taxon>
        <taxon>Pseudomonadota</taxon>
        <taxon>Betaproteobacteria</taxon>
        <taxon>Burkholderiales</taxon>
        <taxon>Alcaligenaceae</taxon>
        <taxon>Orrella</taxon>
    </lineage>
</organism>
<dbReference type="CDD" id="cd02976">
    <property type="entry name" value="NrdH"/>
    <property type="match status" value="1"/>
</dbReference>
<evidence type="ECO:0000259" key="1">
    <source>
        <dbReference type="Pfam" id="PF00462"/>
    </source>
</evidence>
<dbReference type="SUPFAM" id="SSF52833">
    <property type="entry name" value="Thioredoxin-like"/>
    <property type="match status" value="1"/>
</dbReference>
<dbReference type="InterPro" id="IPR036249">
    <property type="entry name" value="Thioredoxin-like_sf"/>
</dbReference>
<dbReference type="Pfam" id="PF00462">
    <property type="entry name" value="Glutaredoxin"/>
    <property type="match status" value="1"/>
</dbReference>
<sequence length="271" mass="31349">MTPSFVRQESRRGSTGMGKDDVIRVYWQPGCTSCLRTKEFLTRYDVPFESRNVLADDQAFEELARFGLRHVPIVTRGDRWANGAILKDVADLVGIEGVDMTMLPPQELWRRLELFLDGTMRLYAQIPDDALHNLLPNRPRSYTDLVYHIFSNADAFVEEKEGIPLVVESYRRRPAEGANGREHIAAYAQTVRSRLNDWHDKTFAACDWKKRADVFYGEQNQHQFLERTVWHCGQHARQLMWVLEGMNVLVKDPIPDQAFAGLPMPQKVWDD</sequence>
<dbReference type="KEGG" id="boz:DBV39_02090"/>
<dbReference type="EMBL" id="CP028901">
    <property type="protein sequence ID" value="AWB32703.1"/>
    <property type="molecule type" value="Genomic_DNA"/>
</dbReference>
<reference evidence="2 3" key="1">
    <citation type="submission" date="2018-04" db="EMBL/GenBank/DDBJ databases">
        <title>Bordetella sp. HZ20 isolated from seawater.</title>
        <authorList>
            <person name="Sun C."/>
        </authorList>
    </citation>
    <scope>NUCLEOTIDE SEQUENCE [LARGE SCALE GENOMIC DNA]</scope>
    <source>
        <strain evidence="2 3">HZ20</strain>
    </source>
</reference>
<evidence type="ECO:0000313" key="2">
    <source>
        <dbReference type="EMBL" id="AWB32703.1"/>
    </source>
</evidence>
<dbReference type="AlphaFoldDB" id="A0A2R4XG99"/>
<accession>A0A2R4XG99</accession>
<dbReference type="PROSITE" id="PS51354">
    <property type="entry name" value="GLUTAREDOXIN_2"/>
    <property type="match status" value="1"/>
</dbReference>